<evidence type="ECO:0000256" key="1">
    <source>
        <dbReference type="ARBA" id="ARBA00004123"/>
    </source>
</evidence>
<evidence type="ECO:0000256" key="20">
    <source>
        <dbReference type="SAM" id="MobiDB-lite"/>
    </source>
</evidence>
<evidence type="ECO:0000256" key="8">
    <source>
        <dbReference type="ARBA" id="ARBA00022705"/>
    </source>
</evidence>
<evidence type="ECO:0000256" key="5">
    <source>
        <dbReference type="ARBA" id="ARBA00022517"/>
    </source>
</evidence>
<name>A0AAV7NMU1_PLEWA</name>
<dbReference type="GO" id="GO:0003677">
    <property type="term" value="F:DNA binding"/>
    <property type="evidence" value="ECO:0007669"/>
    <property type="project" value="UniProtKB-KW"/>
</dbReference>
<feature type="domain" description="SDE2-like" evidence="23">
    <location>
        <begin position="71"/>
        <end position="166"/>
    </location>
</feature>
<accession>A0AAV7NMU1</accession>
<dbReference type="InterPro" id="IPR053821">
    <property type="entry name" value="Sde2_Ubi"/>
</dbReference>
<evidence type="ECO:0000259" key="21">
    <source>
        <dbReference type="Pfam" id="PF13297"/>
    </source>
</evidence>
<comment type="caution">
    <text evidence="24">The sequence shown here is derived from an EMBL/GenBank/DDBJ whole genome shotgun (WGS) entry which is preliminary data.</text>
</comment>
<evidence type="ECO:0000256" key="4">
    <source>
        <dbReference type="ARBA" id="ARBA00022490"/>
    </source>
</evidence>
<dbReference type="PANTHER" id="PTHR12786">
    <property type="entry name" value="SPLICING FACTOR SF3A-RELATED"/>
    <property type="match status" value="1"/>
</dbReference>
<dbReference type="GO" id="GO:0005737">
    <property type="term" value="C:cytoplasm"/>
    <property type="evidence" value="ECO:0007669"/>
    <property type="project" value="UniProtKB-SubCell"/>
</dbReference>
<keyword evidence="8" id="KW-0235">DNA replication</keyword>
<protein>
    <recommendedName>
        <fullName evidence="16">Replication stress response regulator SDE2</fullName>
    </recommendedName>
</protein>
<dbReference type="InterPro" id="IPR025086">
    <property type="entry name" value="SDE2/SF3A3_SAP"/>
</dbReference>
<feature type="compositionally biased region" description="Low complexity" evidence="20">
    <location>
        <begin position="207"/>
        <end position="218"/>
    </location>
</feature>
<comment type="function">
    <text evidence="17">Plays a role in ribosome biogenesis by enabling SNORD3- and SNORD118-dependent cleavage of the 47S rRNA precursor. Binds ncRNA (non-coding RNA) including the snoRNAs SNORD3 and SNORD118.</text>
</comment>
<keyword evidence="10" id="KW-0694">RNA-binding</keyword>
<evidence type="ECO:0000256" key="10">
    <source>
        <dbReference type="ARBA" id="ARBA00022884"/>
    </source>
</evidence>
<evidence type="ECO:0000313" key="24">
    <source>
        <dbReference type="EMBL" id="KAJ1117383.1"/>
    </source>
</evidence>
<keyword evidence="13" id="KW-0508">mRNA splicing</keyword>
<feature type="domain" description="SDE2/SF3A3 SAP" evidence="21">
    <location>
        <begin position="398"/>
        <end position="463"/>
    </location>
</feature>
<dbReference type="GO" id="GO:0006397">
    <property type="term" value="P:mRNA processing"/>
    <property type="evidence" value="ECO:0007669"/>
    <property type="project" value="UniProtKB-KW"/>
</dbReference>
<feature type="compositionally biased region" description="Polar residues" evidence="20">
    <location>
        <begin position="280"/>
        <end position="296"/>
    </location>
</feature>
<dbReference type="Pfam" id="PF22781">
    <property type="entry name" value="Sde2_N_Ubi_vert"/>
    <property type="match status" value="1"/>
</dbReference>
<gene>
    <name evidence="24" type="ORF">NDU88_005583</name>
</gene>
<dbReference type="InterPro" id="IPR051421">
    <property type="entry name" value="RNA_Proc_DNA_Dmg_Regulator"/>
</dbReference>
<dbReference type="InterPro" id="IPR053822">
    <property type="entry name" value="SDE2-like_dom"/>
</dbReference>
<evidence type="ECO:0000256" key="3">
    <source>
        <dbReference type="ARBA" id="ARBA00008726"/>
    </source>
</evidence>
<evidence type="ECO:0000313" key="25">
    <source>
        <dbReference type="Proteomes" id="UP001066276"/>
    </source>
</evidence>
<sequence>MGVTVWVRYPFSGKVERLTVCDGTPVRELLPPRAKGYPLEDLYVKCNGRLVGGDEALQNGLVYSLEPRLCGGKGGFGSMLQALGAQIEKTTNREACRDLSGRRLRDVNHENAMADWVKKQAEREAEKEQRRLERLQRKLAEPKHYFTNSEYHQQCNEMSERLEDSVLKGIQASSSRMVLPEASDSRKRPNVSEIRTKSGKKKCFWTGIEGVEDSSSGGDESDGEDSTSMSGASEESTGNPAEGTESEASEGSSSQKNEACTSHSGASLTSQDHNGDFEEGSQSNMPKLEIQNTDSNPGKHEAAEDADLAVERVREPTGEDRSSDETNQCAVATEFSEKTPELLGDLGNNSVCDTVATDVSPQNEQTGRQEAECNKYTVLEEKVQEQTLIPEVGSMSKSLAPSPVDLEDFSSAATLEHLGLETLKQELMSRGLKCGGTLQERAARLFSVKGLTRNQIDPSLFAKPSKGKKK</sequence>
<keyword evidence="15" id="KW-0131">Cell cycle</keyword>
<dbReference type="Pfam" id="PF13297">
    <property type="entry name" value="SDE2_2C"/>
    <property type="match status" value="1"/>
</dbReference>
<comment type="function">
    <text evidence="19">Plays a role in pre-mRNA splicing by facilitating excision of relatively short introns featuring weak 3'-splice sites (ss) and high GC content. May recruit CACTIN to the spliceosome.</text>
</comment>
<keyword evidence="7" id="KW-0507">mRNA processing</keyword>
<keyword evidence="12" id="KW-0238">DNA-binding</keyword>
<keyword evidence="14" id="KW-0539">Nucleus</keyword>
<evidence type="ECO:0000256" key="9">
    <source>
        <dbReference type="ARBA" id="ARBA00022776"/>
    </source>
</evidence>
<dbReference type="PANTHER" id="PTHR12786:SF1">
    <property type="entry name" value="SPLICING REGULATOR SDE2"/>
    <property type="match status" value="1"/>
</dbReference>
<evidence type="ECO:0000256" key="2">
    <source>
        <dbReference type="ARBA" id="ARBA00004496"/>
    </source>
</evidence>
<feature type="region of interest" description="Disordered" evidence="20">
    <location>
        <begin position="173"/>
        <end position="342"/>
    </location>
</feature>
<keyword evidence="11" id="KW-0175">Coiled coil</keyword>
<keyword evidence="5" id="KW-0690">Ribosome biogenesis</keyword>
<dbReference type="GO" id="GO:0051301">
    <property type="term" value="P:cell division"/>
    <property type="evidence" value="ECO:0007669"/>
    <property type="project" value="UniProtKB-KW"/>
</dbReference>
<comment type="subcellular location">
    <subcellularLocation>
        <location evidence="2">Cytoplasm</location>
    </subcellularLocation>
    <subcellularLocation>
        <location evidence="1">Nucleus</location>
    </subcellularLocation>
</comment>
<keyword evidence="9" id="KW-0498">Mitosis</keyword>
<evidence type="ECO:0000259" key="22">
    <source>
        <dbReference type="Pfam" id="PF22781"/>
    </source>
</evidence>
<dbReference type="GO" id="GO:0005634">
    <property type="term" value="C:nucleus"/>
    <property type="evidence" value="ECO:0007669"/>
    <property type="project" value="UniProtKB-SubCell"/>
</dbReference>
<evidence type="ECO:0000259" key="23">
    <source>
        <dbReference type="Pfam" id="PF22782"/>
    </source>
</evidence>
<proteinExistence type="inferred from homology"/>
<keyword evidence="6" id="KW-0132">Cell division</keyword>
<evidence type="ECO:0000256" key="13">
    <source>
        <dbReference type="ARBA" id="ARBA00023187"/>
    </source>
</evidence>
<reference evidence="24" key="1">
    <citation type="journal article" date="2022" name="bioRxiv">
        <title>Sequencing and chromosome-scale assembly of the giantPleurodeles waltlgenome.</title>
        <authorList>
            <person name="Brown T."/>
            <person name="Elewa A."/>
            <person name="Iarovenko S."/>
            <person name="Subramanian E."/>
            <person name="Araus A.J."/>
            <person name="Petzold A."/>
            <person name="Susuki M."/>
            <person name="Suzuki K.-i.T."/>
            <person name="Hayashi T."/>
            <person name="Toyoda A."/>
            <person name="Oliveira C."/>
            <person name="Osipova E."/>
            <person name="Leigh N.D."/>
            <person name="Simon A."/>
            <person name="Yun M.H."/>
        </authorList>
    </citation>
    <scope>NUCLEOTIDE SEQUENCE</scope>
    <source>
        <strain evidence="24">20211129_DDA</strain>
        <tissue evidence="24">Liver</tissue>
    </source>
</reference>
<comment type="similarity">
    <text evidence="3">Belongs to the SDE2 family.</text>
</comment>
<feature type="compositionally biased region" description="Basic and acidic residues" evidence="20">
    <location>
        <begin position="297"/>
        <end position="324"/>
    </location>
</feature>
<dbReference type="EMBL" id="JANPWB010000012">
    <property type="protein sequence ID" value="KAJ1117383.1"/>
    <property type="molecule type" value="Genomic_DNA"/>
</dbReference>
<keyword evidence="4" id="KW-0963">Cytoplasm</keyword>
<evidence type="ECO:0000256" key="17">
    <source>
        <dbReference type="ARBA" id="ARBA00045469"/>
    </source>
</evidence>
<evidence type="ECO:0000256" key="18">
    <source>
        <dbReference type="ARBA" id="ARBA00045767"/>
    </source>
</evidence>
<feature type="domain" description="Splicing regulator SDE2 ubiquitin" evidence="22">
    <location>
        <begin position="3"/>
        <end position="70"/>
    </location>
</feature>
<evidence type="ECO:0000256" key="11">
    <source>
        <dbReference type="ARBA" id="ARBA00023054"/>
    </source>
</evidence>
<dbReference type="Pfam" id="PF22782">
    <property type="entry name" value="SDE2"/>
    <property type="match status" value="1"/>
</dbReference>
<dbReference type="GO" id="GO:0003723">
    <property type="term" value="F:RNA binding"/>
    <property type="evidence" value="ECO:0007669"/>
    <property type="project" value="UniProtKB-KW"/>
</dbReference>
<evidence type="ECO:0000256" key="16">
    <source>
        <dbReference type="ARBA" id="ARBA00034556"/>
    </source>
</evidence>
<evidence type="ECO:0000256" key="14">
    <source>
        <dbReference type="ARBA" id="ARBA00023242"/>
    </source>
</evidence>
<organism evidence="24 25">
    <name type="scientific">Pleurodeles waltl</name>
    <name type="common">Iberian ribbed newt</name>
    <dbReference type="NCBI Taxonomy" id="8319"/>
    <lineage>
        <taxon>Eukaryota</taxon>
        <taxon>Metazoa</taxon>
        <taxon>Chordata</taxon>
        <taxon>Craniata</taxon>
        <taxon>Vertebrata</taxon>
        <taxon>Euteleostomi</taxon>
        <taxon>Amphibia</taxon>
        <taxon>Batrachia</taxon>
        <taxon>Caudata</taxon>
        <taxon>Salamandroidea</taxon>
        <taxon>Salamandridae</taxon>
        <taxon>Pleurodelinae</taxon>
        <taxon>Pleurodeles</taxon>
    </lineage>
</organism>
<evidence type="ECO:0000256" key="6">
    <source>
        <dbReference type="ARBA" id="ARBA00022618"/>
    </source>
</evidence>
<evidence type="ECO:0000256" key="19">
    <source>
        <dbReference type="ARBA" id="ARBA00045882"/>
    </source>
</evidence>
<dbReference type="AlphaFoldDB" id="A0AAV7NMU1"/>
<evidence type="ECO:0000256" key="12">
    <source>
        <dbReference type="ARBA" id="ARBA00023125"/>
    </source>
</evidence>
<dbReference type="GO" id="GO:0006260">
    <property type="term" value="P:DNA replication"/>
    <property type="evidence" value="ECO:0007669"/>
    <property type="project" value="UniProtKB-KW"/>
</dbReference>
<dbReference type="Proteomes" id="UP001066276">
    <property type="component" value="Chromosome 8"/>
</dbReference>
<evidence type="ECO:0000256" key="7">
    <source>
        <dbReference type="ARBA" id="ARBA00022664"/>
    </source>
</evidence>
<evidence type="ECO:0000256" key="15">
    <source>
        <dbReference type="ARBA" id="ARBA00023306"/>
    </source>
</evidence>
<keyword evidence="25" id="KW-1185">Reference proteome</keyword>
<dbReference type="GO" id="GO:0008380">
    <property type="term" value="P:RNA splicing"/>
    <property type="evidence" value="ECO:0007669"/>
    <property type="project" value="UniProtKB-KW"/>
</dbReference>
<dbReference type="GO" id="GO:0042254">
    <property type="term" value="P:ribosome biogenesis"/>
    <property type="evidence" value="ECO:0007669"/>
    <property type="project" value="UniProtKB-KW"/>
</dbReference>
<feature type="compositionally biased region" description="Polar residues" evidence="20">
    <location>
        <begin position="255"/>
        <end position="272"/>
    </location>
</feature>
<comment type="function">
    <text evidence="18">Inhibits translesion DNA synthesis by preventing monoubiquitination of PCNA, this is necessary to counteract damage due to ultraviolet light-induced replication stress. SDE2 is cleaved following PCNA binding, and its complete degradation is necessary to allow S-phase progression following DNA damage.</text>
</comment>